<dbReference type="InterPro" id="IPR049488">
    <property type="entry name" value="TM_1030-like_C"/>
</dbReference>
<evidence type="ECO:0000313" key="5">
    <source>
        <dbReference type="Proteomes" id="UP000707356"/>
    </source>
</evidence>
<dbReference type="InterPro" id="IPR023772">
    <property type="entry name" value="DNA-bd_HTH_TetR-type_CS"/>
</dbReference>
<feature type="DNA-binding region" description="H-T-H motif" evidence="2">
    <location>
        <begin position="34"/>
        <end position="53"/>
    </location>
</feature>
<gene>
    <name evidence="4" type="ORF">KME07_02085</name>
</gene>
<proteinExistence type="predicted"/>
<evidence type="ECO:0000313" key="4">
    <source>
        <dbReference type="EMBL" id="MBW4464214.1"/>
    </source>
</evidence>
<evidence type="ECO:0000256" key="1">
    <source>
        <dbReference type="ARBA" id="ARBA00023125"/>
    </source>
</evidence>
<dbReference type="Pfam" id="PF00440">
    <property type="entry name" value="TetR_N"/>
    <property type="match status" value="1"/>
</dbReference>
<evidence type="ECO:0000259" key="3">
    <source>
        <dbReference type="PROSITE" id="PS50977"/>
    </source>
</evidence>
<dbReference type="PANTHER" id="PTHR43479:SF11">
    <property type="entry name" value="ACREF_ENVCD OPERON REPRESSOR-RELATED"/>
    <property type="match status" value="1"/>
</dbReference>
<dbReference type="InterPro" id="IPR050624">
    <property type="entry name" value="HTH-type_Tx_Regulator"/>
</dbReference>
<dbReference type="PRINTS" id="PR00455">
    <property type="entry name" value="HTHTETR"/>
</dbReference>
<reference evidence="4" key="1">
    <citation type="submission" date="2021-05" db="EMBL/GenBank/DDBJ databases">
        <authorList>
            <person name="Pietrasiak N."/>
            <person name="Ward R."/>
            <person name="Stajich J.E."/>
            <person name="Kurbessoian T."/>
        </authorList>
    </citation>
    <scope>NUCLEOTIDE SEQUENCE</scope>
    <source>
        <strain evidence="4">GSE-TBD4-15B</strain>
    </source>
</reference>
<dbReference type="InterPro" id="IPR009057">
    <property type="entry name" value="Homeodomain-like_sf"/>
</dbReference>
<dbReference type="Gene3D" id="1.10.357.10">
    <property type="entry name" value="Tetracycline Repressor, domain 2"/>
    <property type="match status" value="1"/>
</dbReference>
<dbReference type="InterPro" id="IPR036271">
    <property type="entry name" value="Tet_transcr_reg_TetR-rel_C_sf"/>
</dbReference>
<accession>A0A951P8S7</accession>
<dbReference type="GO" id="GO:0003677">
    <property type="term" value="F:DNA binding"/>
    <property type="evidence" value="ECO:0007669"/>
    <property type="project" value="UniProtKB-UniRule"/>
</dbReference>
<reference evidence="4" key="2">
    <citation type="journal article" date="2022" name="Microbiol. Resour. Announc.">
        <title>Metagenome Sequencing to Explore Phylogenomics of Terrestrial Cyanobacteria.</title>
        <authorList>
            <person name="Ward R.D."/>
            <person name="Stajich J.E."/>
            <person name="Johansen J.R."/>
            <person name="Huntemann M."/>
            <person name="Clum A."/>
            <person name="Foster B."/>
            <person name="Foster B."/>
            <person name="Roux S."/>
            <person name="Palaniappan K."/>
            <person name="Varghese N."/>
            <person name="Mukherjee S."/>
            <person name="Reddy T.B.K."/>
            <person name="Daum C."/>
            <person name="Copeland A."/>
            <person name="Chen I.A."/>
            <person name="Ivanova N.N."/>
            <person name="Kyrpides N.C."/>
            <person name="Shapiro N."/>
            <person name="Eloe-Fadrosh E.A."/>
            <person name="Pietrasiak N."/>
        </authorList>
    </citation>
    <scope>NUCLEOTIDE SEQUENCE</scope>
    <source>
        <strain evidence="4">GSE-TBD4-15B</strain>
    </source>
</reference>
<feature type="domain" description="HTH tetR-type" evidence="3">
    <location>
        <begin position="11"/>
        <end position="71"/>
    </location>
</feature>
<dbReference type="PROSITE" id="PS50977">
    <property type="entry name" value="HTH_TETR_2"/>
    <property type="match status" value="1"/>
</dbReference>
<sequence length="219" mass="24729">MPSQTFFNLSDVRRQIIIDAAIAEFANHSYEAASISSIVSQAKIAKGSFYQYFEDKQDLYLYLVDWALEVRRAFIATANLPSIQAGFFVYLRALFQANLEFQLANPAFTQILFRGPHFGDVPFREEVFRRTKAGSIKFMRQCVQEGINQGQLSAQINPDVAAIMIVTLGIELRRFIPIVLGIDTNQLVKDNPNVDRDAISKILDEFVRILERGIGGSDD</sequence>
<dbReference type="AlphaFoldDB" id="A0A951P8S7"/>
<keyword evidence="1 2" id="KW-0238">DNA-binding</keyword>
<dbReference type="SUPFAM" id="SSF46689">
    <property type="entry name" value="Homeodomain-like"/>
    <property type="match status" value="1"/>
</dbReference>
<name>A0A951P8S7_9CYAN</name>
<dbReference type="EMBL" id="JAHHHV010000008">
    <property type="protein sequence ID" value="MBW4464214.1"/>
    <property type="molecule type" value="Genomic_DNA"/>
</dbReference>
<dbReference type="Pfam" id="PF21256">
    <property type="entry name" value="TetR_C_5-like"/>
    <property type="match status" value="1"/>
</dbReference>
<dbReference type="Proteomes" id="UP000707356">
    <property type="component" value="Unassembled WGS sequence"/>
</dbReference>
<dbReference type="PANTHER" id="PTHR43479">
    <property type="entry name" value="ACREF/ENVCD OPERON REPRESSOR-RELATED"/>
    <property type="match status" value="1"/>
</dbReference>
<evidence type="ECO:0000256" key="2">
    <source>
        <dbReference type="PROSITE-ProRule" id="PRU00335"/>
    </source>
</evidence>
<dbReference type="InterPro" id="IPR001647">
    <property type="entry name" value="HTH_TetR"/>
</dbReference>
<dbReference type="PROSITE" id="PS01081">
    <property type="entry name" value="HTH_TETR_1"/>
    <property type="match status" value="1"/>
</dbReference>
<organism evidence="4 5">
    <name type="scientific">Pegethrix bostrychoides GSE-TBD4-15B</name>
    <dbReference type="NCBI Taxonomy" id="2839662"/>
    <lineage>
        <taxon>Bacteria</taxon>
        <taxon>Bacillati</taxon>
        <taxon>Cyanobacteriota</taxon>
        <taxon>Cyanophyceae</taxon>
        <taxon>Oculatellales</taxon>
        <taxon>Oculatellaceae</taxon>
        <taxon>Pegethrix</taxon>
    </lineage>
</organism>
<protein>
    <submittedName>
        <fullName evidence="4">TetR/AcrR family transcriptional regulator</fullName>
    </submittedName>
</protein>
<comment type="caution">
    <text evidence="4">The sequence shown here is derived from an EMBL/GenBank/DDBJ whole genome shotgun (WGS) entry which is preliminary data.</text>
</comment>
<dbReference type="SUPFAM" id="SSF48498">
    <property type="entry name" value="Tetracyclin repressor-like, C-terminal domain"/>
    <property type="match status" value="1"/>
</dbReference>